<gene>
    <name evidence="4" type="ORF">AVDCRST_MAG75-1938</name>
</gene>
<dbReference type="PANTHER" id="PTHR43420">
    <property type="entry name" value="ACETYLTRANSFERASE"/>
    <property type="match status" value="1"/>
</dbReference>
<evidence type="ECO:0000256" key="1">
    <source>
        <dbReference type="ARBA" id="ARBA00022679"/>
    </source>
</evidence>
<organism evidence="4">
    <name type="scientific">uncultured Propionibacteriaceae bacterium</name>
    <dbReference type="NCBI Taxonomy" id="257457"/>
    <lineage>
        <taxon>Bacteria</taxon>
        <taxon>Bacillati</taxon>
        <taxon>Actinomycetota</taxon>
        <taxon>Actinomycetes</taxon>
        <taxon>Propionibacteriales</taxon>
        <taxon>Propionibacteriaceae</taxon>
        <taxon>environmental samples</taxon>
    </lineage>
</organism>
<feature type="domain" description="N-acetyltransferase" evidence="3">
    <location>
        <begin position="33"/>
        <end position="189"/>
    </location>
</feature>
<dbReference type="InterPro" id="IPR050680">
    <property type="entry name" value="YpeA/RimI_acetyltransf"/>
</dbReference>
<dbReference type="GO" id="GO:0016747">
    <property type="term" value="F:acyltransferase activity, transferring groups other than amino-acyl groups"/>
    <property type="evidence" value="ECO:0007669"/>
    <property type="project" value="InterPro"/>
</dbReference>
<evidence type="ECO:0000256" key="2">
    <source>
        <dbReference type="ARBA" id="ARBA00023315"/>
    </source>
</evidence>
<name>A0A6J4NTR9_9ACTN</name>
<dbReference type="PROSITE" id="PS51186">
    <property type="entry name" value="GNAT"/>
    <property type="match status" value="1"/>
</dbReference>
<dbReference type="InterPro" id="IPR000182">
    <property type="entry name" value="GNAT_dom"/>
</dbReference>
<dbReference type="CDD" id="cd04301">
    <property type="entry name" value="NAT_SF"/>
    <property type="match status" value="1"/>
</dbReference>
<dbReference type="InterPro" id="IPR016181">
    <property type="entry name" value="Acyl_CoA_acyltransferase"/>
</dbReference>
<dbReference type="SUPFAM" id="SSF55729">
    <property type="entry name" value="Acyl-CoA N-acyltransferases (Nat)"/>
    <property type="match status" value="2"/>
</dbReference>
<keyword evidence="2" id="KW-0012">Acyltransferase</keyword>
<dbReference type="EMBL" id="CADCUO010000121">
    <property type="protein sequence ID" value="CAA9397969.1"/>
    <property type="molecule type" value="Genomic_DNA"/>
</dbReference>
<dbReference type="AlphaFoldDB" id="A0A6J4NTR9"/>
<sequence>MINVNSGGSINARINKSVATAISLRHATGMPFIRVRPQDDDLVQQVVDLENTAKRVDDPEADDSIPELVARGLKYGWDLEPGEKYLYYPEGGDTPLGVLDIDHPMRDNLQLVWAGLVVHPDHRRRGHGTAMMEEVLRQTRELGRSIIWMGTAEDDLGARAFLERFGFVYSSHDARRFQVLADVDRAELDRLHREAMAAASDYELVRQMSPTPDGILEQLIKVTAAINDAPMGDLVFEDEKFDLQRLKDIETASAGTGNRLYRIFARHKITGEVGGHTVVVTNPLRPTFAGQGDTAVSREHRGHRLGMLLKIEMMHWLADVEPQLERIETWNHADNTFMINVNEAIGYRLSRVFAAFQLLLDQQATTVASAEATKETLTPVGG</sequence>
<evidence type="ECO:0000313" key="4">
    <source>
        <dbReference type="EMBL" id="CAA9397969.1"/>
    </source>
</evidence>
<dbReference type="Gene3D" id="3.40.630.30">
    <property type="match status" value="1"/>
</dbReference>
<protein>
    <recommendedName>
        <fullName evidence="3">N-acetyltransferase domain-containing protein</fullName>
    </recommendedName>
</protein>
<dbReference type="Pfam" id="PF00583">
    <property type="entry name" value="Acetyltransf_1"/>
    <property type="match status" value="1"/>
</dbReference>
<accession>A0A6J4NTR9</accession>
<reference evidence="4" key="1">
    <citation type="submission" date="2020-02" db="EMBL/GenBank/DDBJ databases">
        <authorList>
            <person name="Meier V. D."/>
        </authorList>
    </citation>
    <scope>NUCLEOTIDE SEQUENCE</scope>
    <source>
        <strain evidence="4">AVDCRST_MAG75</strain>
    </source>
</reference>
<evidence type="ECO:0000259" key="3">
    <source>
        <dbReference type="PROSITE" id="PS51186"/>
    </source>
</evidence>
<proteinExistence type="predicted"/>
<keyword evidence="1" id="KW-0808">Transferase</keyword>